<comment type="caution">
    <text evidence="2">The sequence shown here is derived from an EMBL/GenBank/DDBJ whole genome shotgun (WGS) entry which is preliminary data.</text>
</comment>
<proteinExistence type="predicted"/>
<sequence>MVLREVGERADGEPGATDAAEREGVAGDLHRHVRDAVLDHDGQQRLQIGRLGRGEGAVEAFPGDAGLDGADQPGGVPGGPQRGLQQVAGGGLPDVPVTPRMVSFCDGSP</sequence>
<accession>A0ABP6S2M4</accession>
<reference evidence="3" key="1">
    <citation type="journal article" date="2019" name="Int. J. Syst. Evol. Microbiol.">
        <title>The Global Catalogue of Microorganisms (GCM) 10K type strain sequencing project: providing services to taxonomists for standard genome sequencing and annotation.</title>
        <authorList>
            <consortium name="The Broad Institute Genomics Platform"/>
            <consortium name="The Broad Institute Genome Sequencing Center for Infectious Disease"/>
            <person name="Wu L."/>
            <person name="Ma J."/>
        </authorList>
    </citation>
    <scope>NUCLEOTIDE SEQUENCE [LARGE SCALE GENOMIC DNA]</scope>
    <source>
        <strain evidence="3">JCM 9687</strain>
    </source>
</reference>
<evidence type="ECO:0000313" key="2">
    <source>
        <dbReference type="EMBL" id="GAA3366405.1"/>
    </source>
</evidence>
<dbReference type="Proteomes" id="UP001500483">
    <property type="component" value="Unassembled WGS sequence"/>
</dbReference>
<protein>
    <submittedName>
        <fullName evidence="2">Uncharacterized protein</fullName>
    </submittedName>
</protein>
<dbReference type="EMBL" id="BAAAYK010000039">
    <property type="protein sequence ID" value="GAA3366405.1"/>
    <property type="molecule type" value="Genomic_DNA"/>
</dbReference>
<name>A0ABP6S2M4_9PSEU</name>
<evidence type="ECO:0000256" key="1">
    <source>
        <dbReference type="SAM" id="MobiDB-lite"/>
    </source>
</evidence>
<gene>
    <name evidence="2" type="ORF">GCM10020366_69950</name>
</gene>
<evidence type="ECO:0000313" key="3">
    <source>
        <dbReference type="Proteomes" id="UP001500483"/>
    </source>
</evidence>
<organism evidence="2 3">
    <name type="scientific">Saccharopolyspora gregorii</name>
    <dbReference type="NCBI Taxonomy" id="33914"/>
    <lineage>
        <taxon>Bacteria</taxon>
        <taxon>Bacillati</taxon>
        <taxon>Actinomycetota</taxon>
        <taxon>Actinomycetes</taxon>
        <taxon>Pseudonocardiales</taxon>
        <taxon>Pseudonocardiaceae</taxon>
        <taxon>Saccharopolyspora</taxon>
    </lineage>
</organism>
<keyword evidence="3" id="KW-1185">Reference proteome</keyword>
<feature type="compositionally biased region" description="Basic and acidic residues" evidence="1">
    <location>
        <begin position="1"/>
        <end position="12"/>
    </location>
</feature>
<feature type="region of interest" description="Disordered" evidence="1">
    <location>
        <begin position="1"/>
        <end position="25"/>
    </location>
</feature>